<name>A0AAV4WW26_CAEEX</name>
<keyword evidence="2" id="KW-1185">Reference proteome</keyword>
<gene>
    <name evidence="1" type="ORF">CEXT_625951</name>
</gene>
<protein>
    <submittedName>
        <fullName evidence="1">Uncharacterized protein</fullName>
    </submittedName>
</protein>
<dbReference type="EMBL" id="BPLR01016685">
    <property type="protein sequence ID" value="GIY85743.1"/>
    <property type="molecule type" value="Genomic_DNA"/>
</dbReference>
<proteinExistence type="predicted"/>
<evidence type="ECO:0000313" key="2">
    <source>
        <dbReference type="Proteomes" id="UP001054945"/>
    </source>
</evidence>
<dbReference type="Proteomes" id="UP001054945">
    <property type="component" value="Unassembled WGS sequence"/>
</dbReference>
<comment type="caution">
    <text evidence="1">The sequence shown here is derived from an EMBL/GenBank/DDBJ whole genome shotgun (WGS) entry which is preliminary data.</text>
</comment>
<evidence type="ECO:0000313" key="1">
    <source>
        <dbReference type="EMBL" id="GIY85743.1"/>
    </source>
</evidence>
<reference evidence="1 2" key="1">
    <citation type="submission" date="2021-06" db="EMBL/GenBank/DDBJ databases">
        <title>Caerostris extrusa draft genome.</title>
        <authorList>
            <person name="Kono N."/>
            <person name="Arakawa K."/>
        </authorList>
    </citation>
    <scope>NUCLEOTIDE SEQUENCE [LARGE SCALE GENOMIC DNA]</scope>
</reference>
<organism evidence="1 2">
    <name type="scientific">Caerostris extrusa</name>
    <name type="common">Bark spider</name>
    <name type="synonym">Caerostris bankana</name>
    <dbReference type="NCBI Taxonomy" id="172846"/>
    <lineage>
        <taxon>Eukaryota</taxon>
        <taxon>Metazoa</taxon>
        <taxon>Ecdysozoa</taxon>
        <taxon>Arthropoda</taxon>
        <taxon>Chelicerata</taxon>
        <taxon>Arachnida</taxon>
        <taxon>Araneae</taxon>
        <taxon>Araneomorphae</taxon>
        <taxon>Entelegynae</taxon>
        <taxon>Araneoidea</taxon>
        <taxon>Araneidae</taxon>
        <taxon>Caerostris</taxon>
    </lineage>
</organism>
<dbReference type="AlphaFoldDB" id="A0AAV4WW26"/>
<accession>A0AAV4WW26</accession>
<sequence>MQKRRLKKTFRIFSVPLAFIFNSCGPKIYHRYRASSSPSIRAPPPSPILFFLPFLSNPSAKFSQWMLKEEKETIRERKFFENELHPVVLGESFNDETFAMMCGAPFTNNHRNSYLGWGGVCCPRWGWGLALAADIVWQSCSWGSHLLRLQQYPFRPALRSECNILCGSMLIVDSSS</sequence>